<gene>
    <name evidence="2" type="ORF">OHK93_001184</name>
</gene>
<dbReference type="EMBL" id="JAPUFD010000010">
    <property type="protein sequence ID" value="MDI1489985.1"/>
    <property type="molecule type" value="Genomic_DNA"/>
</dbReference>
<dbReference type="Proteomes" id="UP001161017">
    <property type="component" value="Unassembled WGS sequence"/>
</dbReference>
<evidence type="ECO:0000256" key="1">
    <source>
        <dbReference type="SAM" id="MobiDB-lite"/>
    </source>
</evidence>
<reference evidence="2" key="1">
    <citation type="journal article" date="2023" name="Genome Biol. Evol.">
        <title>First Whole Genome Sequence and Flow Cytometry Genome Size Data for the Lichen-Forming Fungus Ramalina farinacea (Ascomycota).</title>
        <authorList>
            <person name="Llewellyn T."/>
            <person name="Mian S."/>
            <person name="Hill R."/>
            <person name="Leitch I.J."/>
            <person name="Gaya E."/>
        </authorList>
    </citation>
    <scope>NUCLEOTIDE SEQUENCE</scope>
    <source>
        <strain evidence="2">LIQ254RAFAR</strain>
    </source>
</reference>
<sequence>MTSKATINSNEPHALASRRTGKSYPPNEELELANAFVRDAFRDEGQARDLFHLYMANCPQFSPIVDPNFDTFDSLRQRSAFCLVAILSVATSVDSSITSPDTRKECKDEADKLAARTLQNYINNFQRASLSADERKQKFLLFREVRVWVVLQHMEREIALGTGREPRCDRIPVAQLRQISSDIDFPPAVLRSVATAEIMQLRRLYHPN</sequence>
<feature type="region of interest" description="Disordered" evidence="1">
    <location>
        <begin position="1"/>
        <end position="26"/>
    </location>
</feature>
<name>A0AA43QP11_9LECA</name>
<feature type="compositionally biased region" description="Polar residues" evidence="1">
    <location>
        <begin position="1"/>
        <end position="11"/>
    </location>
</feature>
<organism evidence="2 3">
    <name type="scientific">Ramalina farinacea</name>
    <dbReference type="NCBI Taxonomy" id="258253"/>
    <lineage>
        <taxon>Eukaryota</taxon>
        <taxon>Fungi</taxon>
        <taxon>Dikarya</taxon>
        <taxon>Ascomycota</taxon>
        <taxon>Pezizomycotina</taxon>
        <taxon>Lecanoromycetes</taxon>
        <taxon>OSLEUM clade</taxon>
        <taxon>Lecanoromycetidae</taxon>
        <taxon>Lecanorales</taxon>
        <taxon>Lecanorineae</taxon>
        <taxon>Ramalinaceae</taxon>
        <taxon>Ramalina</taxon>
    </lineage>
</organism>
<keyword evidence="3" id="KW-1185">Reference proteome</keyword>
<evidence type="ECO:0000313" key="2">
    <source>
        <dbReference type="EMBL" id="MDI1489985.1"/>
    </source>
</evidence>
<comment type="caution">
    <text evidence="2">The sequence shown here is derived from an EMBL/GenBank/DDBJ whole genome shotgun (WGS) entry which is preliminary data.</text>
</comment>
<proteinExistence type="predicted"/>
<accession>A0AA43QP11</accession>
<dbReference type="AlphaFoldDB" id="A0AA43QP11"/>
<evidence type="ECO:0000313" key="3">
    <source>
        <dbReference type="Proteomes" id="UP001161017"/>
    </source>
</evidence>
<protein>
    <submittedName>
        <fullName evidence="2">Uncharacterized protein</fullName>
    </submittedName>
</protein>